<dbReference type="AlphaFoldDB" id="A0A849BV68"/>
<proteinExistence type="predicted"/>
<feature type="region of interest" description="Disordered" evidence="1">
    <location>
        <begin position="80"/>
        <end position="99"/>
    </location>
</feature>
<sequence length="133" mass="15094">MNYNRMTIRATGDKCEVRKLHPHHQYVSGSSTGGGARQTRFVARPYAQPLFVGTYGDCLAYIESQGAEFMTEHGIPVPTAGEIQASPLHQRRPEESLPSSSLVMEAWDRMEHERKRERLERAAEVRRNARNAL</sequence>
<dbReference type="EMBL" id="JABEMD010000109">
    <property type="protein sequence ID" value="NNH14379.1"/>
    <property type="molecule type" value="Genomic_DNA"/>
</dbReference>
<organism evidence="2 3">
    <name type="scientific">Cupriavidus gilardii</name>
    <dbReference type="NCBI Taxonomy" id="82541"/>
    <lineage>
        <taxon>Bacteria</taxon>
        <taxon>Pseudomonadati</taxon>
        <taxon>Pseudomonadota</taxon>
        <taxon>Betaproteobacteria</taxon>
        <taxon>Burkholderiales</taxon>
        <taxon>Burkholderiaceae</taxon>
        <taxon>Cupriavidus</taxon>
    </lineage>
</organism>
<comment type="caution">
    <text evidence="2">The sequence shown here is derived from an EMBL/GenBank/DDBJ whole genome shotgun (WGS) entry which is preliminary data.</text>
</comment>
<name>A0A849BV68_9BURK</name>
<dbReference type="Proteomes" id="UP000542973">
    <property type="component" value="Unassembled WGS sequence"/>
</dbReference>
<evidence type="ECO:0000313" key="3">
    <source>
        <dbReference type="Proteomes" id="UP000542973"/>
    </source>
</evidence>
<evidence type="ECO:0000256" key="1">
    <source>
        <dbReference type="SAM" id="MobiDB-lite"/>
    </source>
</evidence>
<gene>
    <name evidence="2" type="ORF">HLB16_26425</name>
</gene>
<reference evidence="2 3" key="1">
    <citation type="submission" date="2020-05" db="EMBL/GenBank/DDBJ databases">
        <title>MicrobeNet Type strains.</title>
        <authorList>
            <person name="Nicholson A.C."/>
        </authorList>
    </citation>
    <scope>NUCLEOTIDE SEQUENCE [LARGE SCALE GENOMIC DNA]</scope>
    <source>
        <strain evidence="2 3">ATCC 700815</strain>
    </source>
</reference>
<evidence type="ECO:0000313" key="2">
    <source>
        <dbReference type="EMBL" id="NNH14379.1"/>
    </source>
</evidence>
<protein>
    <submittedName>
        <fullName evidence="2">Uncharacterized protein</fullName>
    </submittedName>
</protein>
<accession>A0A849BV68</accession>
<dbReference type="RefSeq" id="WP_151023629.1">
    <property type="nucleotide sequence ID" value="NZ_CP130339.1"/>
</dbReference>